<feature type="domain" description="PAS" evidence="10">
    <location>
        <begin position="5"/>
        <end position="59"/>
    </location>
</feature>
<dbReference type="SUPFAM" id="SSF55781">
    <property type="entry name" value="GAF domain-like"/>
    <property type="match status" value="1"/>
</dbReference>
<dbReference type="Pfam" id="PF13185">
    <property type="entry name" value="GAF_2"/>
    <property type="match status" value="1"/>
</dbReference>
<dbReference type="PRINTS" id="PR00344">
    <property type="entry name" value="BCTRLSENSOR"/>
</dbReference>
<evidence type="ECO:0000256" key="3">
    <source>
        <dbReference type="ARBA" id="ARBA00022553"/>
    </source>
</evidence>
<feature type="domain" description="PAS" evidence="10">
    <location>
        <begin position="126"/>
        <end position="180"/>
    </location>
</feature>
<evidence type="ECO:0000259" key="9">
    <source>
        <dbReference type="PROSITE" id="PS50109"/>
    </source>
</evidence>
<dbReference type="Gene3D" id="3.30.450.40">
    <property type="match status" value="1"/>
</dbReference>
<dbReference type="SMART" id="SM00387">
    <property type="entry name" value="HATPase_c"/>
    <property type="match status" value="1"/>
</dbReference>
<gene>
    <name evidence="12" type="ORF">ACFR99_06940</name>
</gene>
<dbReference type="InterPro" id="IPR036097">
    <property type="entry name" value="HisK_dim/P_sf"/>
</dbReference>
<dbReference type="RefSeq" id="WP_390285694.1">
    <property type="nucleotide sequence ID" value="NZ_JBHUDI010000004.1"/>
</dbReference>
<dbReference type="AlphaFoldDB" id="A0ABD6BDY4"/>
<dbReference type="InterPro" id="IPR029016">
    <property type="entry name" value="GAF-like_dom_sf"/>
</dbReference>
<dbReference type="InterPro" id="IPR035965">
    <property type="entry name" value="PAS-like_dom_sf"/>
</dbReference>
<evidence type="ECO:0000313" key="13">
    <source>
        <dbReference type="Proteomes" id="UP001597076"/>
    </source>
</evidence>
<name>A0ABD6BDY4_9EURY</name>
<dbReference type="NCBIfam" id="TIGR00229">
    <property type="entry name" value="sensory_box"/>
    <property type="match status" value="2"/>
</dbReference>
<keyword evidence="4" id="KW-0808">Transferase</keyword>
<organism evidence="12 13">
    <name type="scientific">Haloarchaeobius amylolyticus</name>
    <dbReference type="NCBI Taxonomy" id="1198296"/>
    <lineage>
        <taxon>Archaea</taxon>
        <taxon>Methanobacteriati</taxon>
        <taxon>Methanobacteriota</taxon>
        <taxon>Stenosarchaea group</taxon>
        <taxon>Halobacteria</taxon>
        <taxon>Halobacteriales</taxon>
        <taxon>Halorubellaceae</taxon>
        <taxon>Haloarchaeobius</taxon>
    </lineage>
</organism>
<dbReference type="SMART" id="SM00065">
    <property type="entry name" value="GAF"/>
    <property type="match status" value="1"/>
</dbReference>
<dbReference type="PANTHER" id="PTHR43711">
    <property type="entry name" value="TWO-COMPONENT HISTIDINE KINASE"/>
    <property type="match status" value="1"/>
</dbReference>
<evidence type="ECO:0000256" key="6">
    <source>
        <dbReference type="ARBA" id="ARBA00023012"/>
    </source>
</evidence>
<evidence type="ECO:0000256" key="5">
    <source>
        <dbReference type="ARBA" id="ARBA00022777"/>
    </source>
</evidence>
<dbReference type="Pfam" id="PF00989">
    <property type="entry name" value="PAS"/>
    <property type="match status" value="1"/>
</dbReference>
<dbReference type="InterPro" id="IPR004358">
    <property type="entry name" value="Sig_transdc_His_kin-like_C"/>
</dbReference>
<keyword evidence="5 12" id="KW-0418">Kinase</keyword>
<dbReference type="InterPro" id="IPR003594">
    <property type="entry name" value="HATPase_dom"/>
</dbReference>
<evidence type="ECO:0000256" key="8">
    <source>
        <dbReference type="SAM" id="MobiDB-lite"/>
    </source>
</evidence>
<dbReference type="Gene3D" id="3.30.565.10">
    <property type="entry name" value="Histidine kinase-like ATPase, C-terminal domain"/>
    <property type="match status" value="1"/>
</dbReference>
<comment type="caution">
    <text evidence="12">The sequence shown here is derived from an EMBL/GenBank/DDBJ whole genome shotgun (WGS) entry which is preliminary data.</text>
</comment>
<dbReference type="Pfam" id="PF02518">
    <property type="entry name" value="HATPase_c"/>
    <property type="match status" value="1"/>
</dbReference>
<dbReference type="CDD" id="cd00130">
    <property type="entry name" value="PAS"/>
    <property type="match status" value="2"/>
</dbReference>
<keyword evidence="13" id="KW-1185">Reference proteome</keyword>
<feature type="region of interest" description="Disordered" evidence="8">
    <location>
        <begin position="528"/>
        <end position="599"/>
    </location>
</feature>
<dbReference type="InterPro" id="IPR013767">
    <property type="entry name" value="PAS_fold"/>
</dbReference>
<dbReference type="InterPro" id="IPR000014">
    <property type="entry name" value="PAS"/>
</dbReference>
<evidence type="ECO:0000256" key="1">
    <source>
        <dbReference type="ARBA" id="ARBA00000085"/>
    </source>
</evidence>
<dbReference type="SMART" id="SM00086">
    <property type="entry name" value="PAC"/>
    <property type="match status" value="2"/>
</dbReference>
<dbReference type="GO" id="GO:0004673">
    <property type="term" value="F:protein histidine kinase activity"/>
    <property type="evidence" value="ECO:0007669"/>
    <property type="project" value="UniProtKB-EC"/>
</dbReference>
<dbReference type="CDD" id="cd00082">
    <property type="entry name" value="HisKA"/>
    <property type="match status" value="1"/>
</dbReference>
<dbReference type="PROSITE" id="PS50109">
    <property type="entry name" value="HIS_KIN"/>
    <property type="match status" value="1"/>
</dbReference>
<proteinExistence type="predicted"/>
<reference evidence="12 13" key="1">
    <citation type="journal article" date="2019" name="Int. J. Syst. Evol. Microbiol.">
        <title>The Global Catalogue of Microorganisms (GCM) 10K type strain sequencing project: providing services to taxonomists for standard genome sequencing and annotation.</title>
        <authorList>
            <consortium name="The Broad Institute Genomics Platform"/>
            <consortium name="The Broad Institute Genome Sequencing Center for Infectious Disease"/>
            <person name="Wu L."/>
            <person name="Ma J."/>
        </authorList>
    </citation>
    <scope>NUCLEOTIDE SEQUENCE [LARGE SCALE GENOMIC DNA]</scope>
    <source>
        <strain evidence="12 13">CGMCC 1.12230</strain>
    </source>
</reference>
<dbReference type="Pfam" id="PF00512">
    <property type="entry name" value="HisKA"/>
    <property type="match status" value="1"/>
</dbReference>
<evidence type="ECO:0000259" key="11">
    <source>
        <dbReference type="PROSITE" id="PS50113"/>
    </source>
</evidence>
<dbReference type="Gene3D" id="3.30.450.20">
    <property type="entry name" value="PAS domain"/>
    <property type="match status" value="2"/>
</dbReference>
<dbReference type="InterPro" id="IPR003661">
    <property type="entry name" value="HisK_dim/P_dom"/>
</dbReference>
<feature type="domain" description="PAC" evidence="11">
    <location>
        <begin position="206"/>
        <end position="256"/>
    </location>
</feature>
<dbReference type="InterPro" id="IPR001610">
    <property type="entry name" value="PAC"/>
</dbReference>
<dbReference type="SUPFAM" id="SSF47384">
    <property type="entry name" value="Homodimeric domain of signal transducing histidine kinase"/>
    <property type="match status" value="1"/>
</dbReference>
<dbReference type="PROSITE" id="PS50113">
    <property type="entry name" value="PAC"/>
    <property type="match status" value="2"/>
</dbReference>
<dbReference type="InterPro" id="IPR000700">
    <property type="entry name" value="PAS-assoc_C"/>
</dbReference>
<keyword evidence="6" id="KW-0902">Two-component regulatory system</keyword>
<comment type="catalytic activity">
    <reaction evidence="1">
        <text>ATP + protein L-histidine = ADP + protein N-phospho-L-histidine.</text>
        <dbReference type="EC" id="2.7.13.3"/>
    </reaction>
</comment>
<dbReference type="InterPro" id="IPR003018">
    <property type="entry name" value="GAF"/>
</dbReference>
<dbReference type="SUPFAM" id="SSF55785">
    <property type="entry name" value="PYP-like sensor domain (PAS domain)"/>
    <property type="match status" value="2"/>
</dbReference>
<feature type="compositionally biased region" description="Polar residues" evidence="8">
    <location>
        <begin position="530"/>
        <end position="587"/>
    </location>
</feature>
<evidence type="ECO:0000313" key="12">
    <source>
        <dbReference type="EMBL" id="MFD1563279.1"/>
    </source>
</evidence>
<feature type="coiled-coil region" evidence="7">
    <location>
        <begin position="392"/>
        <end position="419"/>
    </location>
</feature>
<evidence type="ECO:0000259" key="10">
    <source>
        <dbReference type="PROSITE" id="PS50112"/>
    </source>
</evidence>
<dbReference type="SUPFAM" id="SSF55874">
    <property type="entry name" value="ATPase domain of HSP90 chaperone/DNA topoisomerase II/histidine kinase"/>
    <property type="match status" value="1"/>
</dbReference>
<dbReference type="Gene3D" id="1.10.287.130">
    <property type="match status" value="1"/>
</dbReference>
<dbReference type="InterPro" id="IPR036890">
    <property type="entry name" value="HATPase_C_sf"/>
</dbReference>
<keyword evidence="7" id="KW-0175">Coiled coil</keyword>
<dbReference type="PROSITE" id="PS50112">
    <property type="entry name" value="PAS"/>
    <property type="match status" value="2"/>
</dbReference>
<feature type="region of interest" description="Disordered" evidence="8">
    <location>
        <begin position="307"/>
        <end position="333"/>
    </location>
</feature>
<dbReference type="Pfam" id="PF13426">
    <property type="entry name" value="PAS_9"/>
    <property type="match status" value="1"/>
</dbReference>
<dbReference type="EC" id="2.7.13.3" evidence="2"/>
<protein>
    <recommendedName>
        <fullName evidence="2">histidine kinase</fullName>
        <ecNumber evidence="2">2.7.13.3</ecNumber>
    </recommendedName>
</protein>
<feature type="domain" description="PAC" evidence="11">
    <location>
        <begin position="82"/>
        <end position="132"/>
    </location>
</feature>
<keyword evidence="3" id="KW-0597">Phosphoprotein</keyword>
<dbReference type="SMART" id="SM00388">
    <property type="entry name" value="HisKA"/>
    <property type="match status" value="1"/>
</dbReference>
<dbReference type="SMART" id="SM00091">
    <property type="entry name" value="PAS"/>
    <property type="match status" value="2"/>
</dbReference>
<dbReference type="PANTHER" id="PTHR43711:SF1">
    <property type="entry name" value="HISTIDINE KINASE 1"/>
    <property type="match status" value="1"/>
</dbReference>
<evidence type="ECO:0000256" key="4">
    <source>
        <dbReference type="ARBA" id="ARBA00022679"/>
    </source>
</evidence>
<feature type="domain" description="Histidine kinase" evidence="9">
    <location>
        <begin position="419"/>
        <end position="676"/>
    </location>
</feature>
<dbReference type="InterPro" id="IPR005467">
    <property type="entry name" value="His_kinase_dom"/>
</dbReference>
<evidence type="ECO:0000256" key="2">
    <source>
        <dbReference type="ARBA" id="ARBA00012438"/>
    </source>
</evidence>
<dbReference type="GO" id="GO:0000160">
    <property type="term" value="P:phosphorelay signal transduction system"/>
    <property type="evidence" value="ECO:0007669"/>
    <property type="project" value="UniProtKB-KW"/>
</dbReference>
<sequence length="686" mass="74833">MSRQSRHRYEAICETSPDAILLIDGDGRITYANARVTDLFGYEPSELVGKPIEILVPESVRDAHVAQRDAYIADPAVRPMGVNLELSGQRKDGTEIPVDISLSPIETDGQREFMAAVRDVSEQRALRTKYQTILEAVPDAVLVADAATGEIIEANRQVADLTGYEPDEIVGEPQTALHPSGEEPSYRELFANHVGSGQSIFTQFPDGSDIYVETKDGEQVPVEINAHTFELQDQQLIAGAFRDVTARKEYERQLQALHTATRWLMEADDSEEIARLVADAARTILGYEHNVVRLVDDTHLRPVAVTESAETEMGARPDYPVDGDSPASRAYRRGESIRYDDVRSLEDDYDRGEAHAAMYLPLGDHGVISIVDPDAGAFDQSDEDLAFVLSLNAEIALNRLAYEQELERQNERLDEFASVVAHDLRNPLNVAQGLLATAQTESDLEHGDELDDVLDRMAGIIDDVLTMVRCGYDLESVDELAFGDVVTSCWDTVATGNASLQVASDGRFYADSSRIRNLFENLFRNAVEHGSTSPPSQARQDAVERSSTSPDSQARQDAVERSSTSPDSQARQDAVERSSTSPDSQARQDAVEHGGDGVTVTVGLVDDGFYVGDDGPGIPPDERDRVLEPGWTTNADGTGLGLNIVREIAQAHGWDVDVTESAAGGARFEFSGVRTAVGDESVTPPS</sequence>
<dbReference type="InterPro" id="IPR050736">
    <property type="entry name" value="Sensor_HK_Regulatory"/>
</dbReference>
<dbReference type="Proteomes" id="UP001597076">
    <property type="component" value="Unassembled WGS sequence"/>
</dbReference>
<dbReference type="CDD" id="cd00075">
    <property type="entry name" value="HATPase"/>
    <property type="match status" value="1"/>
</dbReference>
<accession>A0ABD6BDY4</accession>
<evidence type="ECO:0000256" key="7">
    <source>
        <dbReference type="SAM" id="Coils"/>
    </source>
</evidence>
<dbReference type="EMBL" id="JBHUDI010000004">
    <property type="protein sequence ID" value="MFD1563279.1"/>
    <property type="molecule type" value="Genomic_DNA"/>
</dbReference>